<proteinExistence type="predicted"/>
<name>A0A5C8F2B2_9SPIR</name>
<evidence type="ECO:0000313" key="1">
    <source>
        <dbReference type="EMBL" id="TXJ44206.1"/>
    </source>
</evidence>
<organism evidence="1 2">
    <name type="scientific">Brachyspira aalborgi</name>
    <dbReference type="NCBI Taxonomy" id="29522"/>
    <lineage>
        <taxon>Bacteria</taxon>
        <taxon>Pseudomonadati</taxon>
        <taxon>Spirochaetota</taxon>
        <taxon>Spirochaetia</taxon>
        <taxon>Brachyspirales</taxon>
        <taxon>Brachyspiraceae</taxon>
        <taxon>Brachyspira</taxon>
    </lineage>
</organism>
<dbReference type="RefSeq" id="WP_147526913.1">
    <property type="nucleotide sequence ID" value="NZ_SAYG01000009.1"/>
</dbReference>
<dbReference type="EMBL" id="SAYG01000009">
    <property type="protein sequence ID" value="TXJ44206.1"/>
    <property type="molecule type" value="Genomic_DNA"/>
</dbReference>
<evidence type="ECO:0000313" key="2">
    <source>
        <dbReference type="Proteomes" id="UP000324574"/>
    </source>
</evidence>
<reference evidence="1 2" key="1">
    <citation type="journal article" date="1992" name="Lakartidningen">
        <title>[Penicillin V and not amoxicillin is the first choice preparation in acute otitis].</title>
        <authorList>
            <person name="Kamme C."/>
            <person name="Lundgren K."/>
            <person name="Prellner K."/>
        </authorList>
    </citation>
    <scope>NUCLEOTIDE SEQUENCE [LARGE SCALE GENOMIC DNA]</scope>
    <source>
        <strain evidence="1 2">PC3714II</strain>
    </source>
</reference>
<sequence>MCKELFQKVNDELKKSNITLNHVKRDDYHDRFWICQEKEKGIVLGISLNYEKVKKAYIEELNYTDTKTIIDDLKGQREFYLKEERFYRSILSEKNKINFNLFVHNDNSMYFGHIKINGKDLKRANGSYKDINIIYNGNKVSMTIGGKHSDNNIYLRYYVNNSNDYIVIIDNNYKEAKLYNYKAGMDIDKSKEFSKAIKSTNNSKVASMNDVNWLLTYCGLPNNNNGKIKINNMLTSFKNNKKYSKYNYEELYDFLNYYQF</sequence>
<dbReference type="AlphaFoldDB" id="A0A5C8F2B2"/>
<dbReference type="Proteomes" id="UP000324574">
    <property type="component" value="Unassembled WGS sequence"/>
</dbReference>
<protein>
    <submittedName>
        <fullName evidence="1">Uncharacterized protein</fullName>
    </submittedName>
</protein>
<comment type="caution">
    <text evidence="1">The sequence shown here is derived from an EMBL/GenBank/DDBJ whole genome shotgun (WGS) entry which is preliminary data.</text>
</comment>
<accession>A0A5C8F2B2</accession>
<gene>
    <name evidence="1" type="ORF">EPJ70_08215</name>
</gene>